<accession>A0A8S3XDU8</accession>
<keyword evidence="2" id="KW-1185">Reference proteome</keyword>
<dbReference type="EMBL" id="CAJQZP010001132">
    <property type="protein sequence ID" value="CAG5019553.1"/>
    <property type="molecule type" value="Genomic_DNA"/>
</dbReference>
<dbReference type="OrthoDB" id="8062432at2759"/>
<protein>
    <submittedName>
        <fullName evidence="1">(apollo) hypothetical protein</fullName>
    </submittedName>
</protein>
<reference evidence="1" key="1">
    <citation type="submission" date="2021-04" db="EMBL/GenBank/DDBJ databases">
        <authorList>
            <person name="Tunstrom K."/>
        </authorList>
    </citation>
    <scope>NUCLEOTIDE SEQUENCE</scope>
</reference>
<evidence type="ECO:0000313" key="2">
    <source>
        <dbReference type="Proteomes" id="UP000691718"/>
    </source>
</evidence>
<sequence length="202" mass="23043">MSLMKIFLTKWSRSAPSQQTHLHLHHQHQRCSKKYQQEKNQTSEPSVASVLQKYMESRSSTITIQDIENPIYSFFNAMADSVVNLPPDLQLKAKNQIYLTVSNLKYENLQRKSTAGQTQNIQLQLDDFTASYLGEQFEEPTAFTSGVNEPQNTPVARTQTIHVPEVHTDSESQSILPPTKYILTADSRLLNVMMQEDTKPIC</sequence>
<name>A0A8S3XDU8_PARAO</name>
<dbReference type="AlphaFoldDB" id="A0A8S3XDU8"/>
<evidence type="ECO:0000313" key="1">
    <source>
        <dbReference type="EMBL" id="CAG5019553.1"/>
    </source>
</evidence>
<proteinExistence type="predicted"/>
<comment type="caution">
    <text evidence="1">The sequence shown here is derived from an EMBL/GenBank/DDBJ whole genome shotgun (WGS) entry which is preliminary data.</text>
</comment>
<gene>
    <name evidence="1" type="ORF">PAPOLLO_LOCUS17086</name>
</gene>
<organism evidence="1 2">
    <name type="scientific">Parnassius apollo</name>
    <name type="common">Apollo butterfly</name>
    <name type="synonym">Papilio apollo</name>
    <dbReference type="NCBI Taxonomy" id="110799"/>
    <lineage>
        <taxon>Eukaryota</taxon>
        <taxon>Metazoa</taxon>
        <taxon>Ecdysozoa</taxon>
        <taxon>Arthropoda</taxon>
        <taxon>Hexapoda</taxon>
        <taxon>Insecta</taxon>
        <taxon>Pterygota</taxon>
        <taxon>Neoptera</taxon>
        <taxon>Endopterygota</taxon>
        <taxon>Lepidoptera</taxon>
        <taxon>Glossata</taxon>
        <taxon>Ditrysia</taxon>
        <taxon>Papilionoidea</taxon>
        <taxon>Papilionidae</taxon>
        <taxon>Parnassiinae</taxon>
        <taxon>Parnassini</taxon>
        <taxon>Parnassius</taxon>
        <taxon>Parnassius</taxon>
    </lineage>
</organism>
<dbReference type="Proteomes" id="UP000691718">
    <property type="component" value="Unassembled WGS sequence"/>
</dbReference>